<keyword evidence="2" id="KW-1185">Reference proteome</keyword>
<evidence type="ECO:0000313" key="1">
    <source>
        <dbReference type="EMBL" id="KAH7656168.1"/>
    </source>
</evidence>
<gene>
    <name evidence="1" type="ORF">IHE45_18G060300</name>
</gene>
<organism evidence="1 2">
    <name type="scientific">Dioscorea alata</name>
    <name type="common">Purple yam</name>
    <dbReference type="NCBI Taxonomy" id="55571"/>
    <lineage>
        <taxon>Eukaryota</taxon>
        <taxon>Viridiplantae</taxon>
        <taxon>Streptophyta</taxon>
        <taxon>Embryophyta</taxon>
        <taxon>Tracheophyta</taxon>
        <taxon>Spermatophyta</taxon>
        <taxon>Magnoliopsida</taxon>
        <taxon>Liliopsida</taxon>
        <taxon>Dioscoreales</taxon>
        <taxon>Dioscoreaceae</taxon>
        <taxon>Dioscorea</taxon>
    </lineage>
</organism>
<dbReference type="EMBL" id="CM037028">
    <property type="protein sequence ID" value="KAH7656168.1"/>
    <property type="molecule type" value="Genomic_DNA"/>
</dbReference>
<comment type="caution">
    <text evidence="1">The sequence shown here is derived from an EMBL/GenBank/DDBJ whole genome shotgun (WGS) entry which is preliminary data.</text>
</comment>
<proteinExistence type="predicted"/>
<reference evidence="2" key="1">
    <citation type="journal article" date="2022" name="Nat. Commun.">
        <title>Chromosome evolution and the genetic basis of agronomically important traits in greater yam.</title>
        <authorList>
            <person name="Bredeson J.V."/>
            <person name="Lyons J.B."/>
            <person name="Oniyinde I.O."/>
            <person name="Okereke N.R."/>
            <person name="Kolade O."/>
            <person name="Nnabue I."/>
            <person name="Nwadili C.O."/>
            <person name="Hribova E."/>
            <person name="Parker M."/>
            <person name="Nwogha J."/>
            <person name="Shu S."/>
            <person name="Carlson J."/>
            <person name="Kariba R."/>
            <person name="Muthemba S."/>
            <person name="Knop K."/>
            <person name="Barton G.J."/>
            <person name="Sherwood A.V."/>
            <person name="Lopez-Montes A."/>
            <person name="Asiedu R."/>
            <person name="Jamnadass R."/>
            <person name="Muchugi A."/>
            <person name="Goodstein D."/>
            <person name="Egesi C.N."/>
            <person name="Featherston J."/>
            <person name="Asfaw A."/>
            <person name="Simpson G.G."/>
            <person name="Dolezel J."/>
            <person name="Hendre P.S."/>
            <person name="Van Deynze A."/>
            <person name="Kumar P.L."/>
            <person name="Obidiegwu J.E."/>
            <person name="Bhattacharjee R."/>
            <person name="Rokhsar D.S."/>
        </authorList>
    </citation>
    <scope>NUCLEOTIDE SEQUENCE [LARGE SCALE GENOMIC DNA]</scope>
    <source>
        <strain evidence="2">cv. TDa95/00328</strain>
    </source>
</reference>
<dbReference type="Proteomes" id="UP000827976">
    <property type="component" value="Chromosome 18"/>
</dbReference>
<sequence>MDDFNLGLVIVAVVVCVLVLLVNFYIHAYFLKFVVILGLSISAISIFMLPANVANRQACCSAICNGACSLTLPMETIWLFVYITNAVLVFLVIPFTMFYYEANQDKSTGKRLMSALMWVIASAIICMLILGILYGLLGTAAFALFYFYLLLAVIAGEIMLGLQLVIITIHPMNVIQFSATAFGSYAQATAAQDIVGHTIQSLRGIKYLYKCNMFQIAFIGFAFLTLLYYVLFVSSTHR</sequence>
<accession>A0ACB7U792</accession>
<evidence type="ECO:0000313" key="2">
    <source>
        <dbReference type="Proteomes" id="UP000827976"/>
    </source>
</evidence>
<protein>
    <submittedName>
        <fullName evidence="1">LMBR1-like membrane protein</fullName>
    </submittedName>
</protein>
<name>A0ACB7U792_DIOAL</name>